<organism evidence="2 3">
    <name type="scientific">Herbaspirillum robiniae</name>
    <dbReference type="NCBI Taxonomy" id="2014887"/>
    <lineage>
        <taxon>Bacteria</taxon>
        <taxon>Pseudomonadati</taxon>
        <taxon>Pseudomonadota</taxon>
        <taxon>Betaproteobacteria</taxon>
        <taxon>Burkholderiales</taxon>
        <taxon>Oxalobacteraceae</taxon>
        <taxon>Herbaspirillum</taxon>
    </lineage>
</organism>
<gene>
    <name evidence="2" type="ORF">CEJ42_13805</name>
    <name evidence="1" type="ORF">HNO84_22965</name>
</gene>
<dbReference type="Proteomes" id="UP000536746">
    <property type="component" value="Unassembled WGS sequence"/>
</dbReference>
<dbReference type="RefSeq" id="WP_079217521.1">
    <property type="nucleotide sequence ID" value="NZ_CP018845.1"/>
</dbReference>
<dbReference type="CDD" id="cd00657">
    <property type="entry name" value="Ferritin_like"/>
    <property type="match status" value="1"/>
</dbReference>
<dbReference type="EMBL" id="JABFMT010000045">
    <property type="protein sequence ID" value="NUU04478.1"/>
    <property type="molecule type" value="Genomic_DNA"/>
</dbReference>
<dbReference type="EMBL" id="NJGU01000007">
    <property type="protein sequence ID" value="OWY28317.1"/>
    <property type="molecule type" value="Genomic_DNA"/>
</dbReference>
<evidence type="ECO:0000313" key="4">
    <source>
        <dbReference type="Proteomes" id="UP000536746"/>
    </source>
</evidence>
<keyword evidence="4" id="KW-1185">Reference proteome</keyword>
<comment type="caution">
    <text evidence="2">The sequence shown here is derived from an EMBL/GenBank/DDBJ whole genome shotgun (WGS) entry which is preliminary data.</text>
</comment>
<dbReference type="InterPro" id="IPR009078">
    <property type="entry name" value="Ferritin-like_SF"/>
</dbReference>
<dbReference type="AlphaFoldDB" id="A0A246WPK4"/>
<accession>A0A246WPK4</accession>
<dbReference type="SUPFAM" id="SSF47240">
    <property type="entry name" value="Ferritin-like"/>
    <property type="match status" value="1"/>
</dbReference>
<proteinExistence type="predicted"/>
<dbReference type="InterPro" id="IPR012348">
    <property type="entry name" value="RNR-like"/>
</dbReference>
<protein>
    <submittedName>
        <fullName evidence="1 2">Ferritin</fullName>
    </submittedName>
</protein>
<evidence type="ECO:0000313" key="2">
    <source>
        <dbReference type="EMBL" id="OWY28317.1"/>
    </source>
</evidence>
<dbReference type="GO" id="GO:0016491">
    <property type="term" value="F:oxidoreductase activity"/>
    <property type="evidence" value="ECO:0007669"/>
    <property type="project" value="InterPro"/>
</dbReference>
<dbReference type="Gene3D" id="1.10.620.20">
    <property type="entry name" value="Ribonucleotide Reductase, subunit A"/>
    <property type="match status" value="1"/>
</dbReference>
<evidence type="ECO:0000313" key="3">
    <source>
        <dbReference type="Proteomes" id="UP000197596"/>
    </source>
</evidence>
<reference evidence="2 3" key="1">
    <citation type="submission" date="2017-06" db="EMBL/GenBank/DDBJ databases">
        <title>Herbaspirillum phytohormonus sp. nov., isolated from the root nodule of Robinia pseudoacacia in lead-zinc mine.</title>
        <authorList>
            <person name="Fan M."/>
            <person name="Lin Y."/>
        </authorList>
    </citation>
    <scope>NUCLEOTIDE SEQUENCE [LARGE SCALE GENOMIC DNA]</scope>
    <source>
        <strain evidence="2 3">HZ10</strain>
    </source>
</reference>
<sequence>MTPSREEKKHWAVEDIDFTCIDVERVRKDEDLFYLVACASFIESGSDLYTHNLVEYYRGDAEVEGWLRGQWEREELQHGAALRAYVLHVWPEFDWERAYRGFLDEYSGYCKVELLEPTRAQELAARCVVETGTSAYYRALARATDEPVLKHLAGLIANDEVNHYKHFYKYFRRYRSQENIGRSRVLGTLGRRTLELRNEDADCAIRHVVQVYKPELAADPARVRELASRMSRTVRVNLKPETTIKMIMRPLELPAALQAMIEFPIRQFMQRVILR</sequence>
<evidence type="ECO:0000313" key="1">
    <source>
        <dbReference type="EMBL" id="NUU04478.1"/>
    </source>
</evidence>
<dbReference type="OrthoDB" id="581372at2"/>
<dbReference type="Proteomes" id="UP000197596">
    <property type="component" value="Unassembled WGS sequence"/>
</dbReference>
<name>A0A246WPK4_9BURK</name>
<reference evidence="1 4" key="2">
    <citation type="journal article" date="2020" name="Front. Plant Sci.">
        <title>Isolation of Rhizosphere Bacteria That Improve Quality and Water Stress Tolerance in Greenhouse Ornamentals.</title>
        <authorList>
            <person name="Nordstedt N.P."/>
            <person name="Jones M.L."/>
        </authorList>
    </citation>
    <scope>NUCLEOTIDE SEQUENCE [LARGE SCALE GENOMIC DNA]</scope>
    <source>
        <strain evidence="1 4">C6C2</strain>
    </source>
</reference>